<keyword evidence="2" id="KW-0472">Membrane</keyword>
<reference evidence="3" key="1">
    <citation type="submission" date="2014-11" db="EMBL/GenBank/DDBJ databases">
        <authorList>
            <person name="Geib S."/>
        </authorList>
    </citation>
    <scope>NUCLEOTIDE SEQUENCE</scope>
</reference>
<feature type="region of interest" description="Disordered" evidence="1">
    <location>
        <begin position="61"/>
        <end position="99"/>
    </location>
</feature>
<evidence type="ECO:0000313" key="3">
    <source>
        <dbReference type="EMBL" id="JAD04490.1"/>
    </source>
</evidence>
<feature type="transmembrane region" description="Helical" evidence="2">
    <location>
        <begin position="21"/>
        <end position="40"/>
    </location>
</feature>
<sequence length="99" mass="10761">QQLTISEFHFVYKLIMNSAKFVSLFTIILLVANCLLISNVDATPARKARQIPLCTGIGGRPGPQNCRGAQGQPPRLTFPRQPPGEVYSLPLAPGTFGRP</sequence>
<protein>
    <submittedName>
        <fullName evidence="3">Chromosomal replication initiator protein DnaA</fullName>
    </submittedName>
</protein>
<reference evidence="3" key="2">
    <citation type="journal article" date="2015" name="Gigascience">
        <title>Reconstructing a comprehensive transcriptome assembly of a white-pupal translocated strain of the pest fruit fly Bactrocera cucurbitae.</title>
        <authorList>
            <person name="Sim S.B."/>
            <person name="Calla B."/>
            <person name="Hall B."/>
            <person name="DeRego T."/>
            <person name="Geib S.M."/>
        </authorList>
    </citation>
    <scope>NUCLEOTIDE SEQUENCE</scope>
</reference>
<keyword evidence="2" id="KW-1133">Transmembrane helix</keyword>
<evidence type="ECO:0000256" key="1">
    <source>
        <dbReference type="SAM" id="MobiDB-lite"/>
    </source>
</evidence>
<feature type="non-terminal residue" evidence="3">
    <location>
        <position position="1"/>
    </location>
</feature>
<name>A0A0A1X136_ZEUCU</name>
<dbReference type="EMBL" id="GBXI01009802">
    <property type="protein sequence ID" value="JAD04490.1"/>
    <property type="molecule type" value="Transcribed_RNA"/>
</dbReference>
<evidence type="ECO:0000256" key="2">
    <source>
        <dbReference type="SAM" id="Phobius"/>
    </source>
</evidence>
<organism evidence="3">
    <name type="scientific">Zeugodacus cucurbitae</name>
    <name type="common">Melon fruit fly</name>
    <name type="synonym">Bactrocera cucurbitae</name>
    <dbReference type="NCBI Taxonomy" id="28588"/>
    <lineage>
        <taxon>Eukaryota</taxon>
        <taxon>Metazoa</taxon>
        <taxon>Ecdysozoa</taxon>
        <taxon>Arthropoda</taxon>
        <taxon>Hexapoda</taxon>
        <taxon>Insecta</taxon>
        <taxon>Pterygota</taxon>
        <taxon>Neoptera</taxon>
        <taxon>Endopterygota</taxon>
        <taxon>Diptera</taxon>
        <taxon>Brachycera</taxon>
        <taxon>Muscomorpha</taxon>
        <taxon>Tephritoidea</taxon>
        <taxon>Tephritidae</taxon>
        <taxon>Zeugodacus</taxon>
        <taxon>Zeugodacus</taxon>
    </lineage>
</organism>
<gene>
    <name evidence="3" type="primary">dnaA_1</name>
    <name evidence="3" type="ORF">g.1607</name>
</gene>
<dbReference type="AlphaFoldDB" id="A0A0A1X136"/>
<proteinExistence type="predicted"/>
<accession>A0A0A1X136</accession>
<keyword evidence="2" id="KW-0812">Transmembrane</keyword>